<accession>A0ABQ5DV84</accession>
<feature type="compositionally biased region" description="Basic and acidic residues" evidence="1">
    <location>
        <begin position="943"/>
        <end position="952"/>
    </location>
</feature>
<keyword evidence="3" id="KW-1185">Reference proteome</keyword>
<evidence type="ECO:0000256" key="1">
    <source>
        <dbReference type="SAM" id="MobiDB-lite"/>
    </source>
</evidence>
<feature type="region of interest" description="Disordered" evidence="1">
    <location>
        <begin position="301"/>
        <end position="363"/>
    </location>
</feature>
<feature type="compositionally biased region" description="Basic and acidic residues" evidence="1">
    <location>
        <begin position="391"/>
        <end position="400"/>
    </location>
</feature>
<evidence type="ECO:0000313" key="2">
    <source>
        <dbReference type="EMBL" id="GJT42848.1"/>
    </source>
</evidence>
<gene>
    <name evidence="2" type="ORF">Tco_0951563</name>
</gene>
<evidence type="ECO:0000313" key="3">
    <source>
        <dbReference type="Proteomes" id="UP001151760"/>
    </source>
</evidence>
<name>A0ABQ5DV84_9ASTR</name>
<feature type="compositionally biased region" description="Basic and acidic residues" evidence="1">
    <location>
        <begin position="920"/>
        <end position="934"/>
    </location>
</feature>
<feature type="compositionally biased region" description="Low complexity" evidence="1">
    <location>
        <begin position="875"/>
        <end position="892"/>
    </location>
</feature>
<reference evidence="2" key="1">
    <citation type="journal article" date="2022" name="Int. J. Mol. Sci.">
        <title>Draft Genome of Tanacetum Coccineum: Genomic Comparison of Closely Related Tanacetum-Family Plants.</title>
        <authorList>
            <person name="Yamashiro T."/>
            <person name="Shiraishi A."/>
            <person name="Nakayama K."/>
            <person name="Satake H."/>
        </authorList>
    </citation>
    <scope>NUCLEOTIDE SEQUENCE</scope>
</reference>
<dbReference type="Proteomes" id="UP001151760">
    <property type="component" value="Unassembled WGS sequence"/>
</dbReference>
<sequence length="1249" mass="141945">MTSITAPQTKLDLELVPKENRFDIGKCNGRIPRGFSPREPTFQVVLDALALTPCYLAFLITADVPEVYMHQFWNCIYKHDDFYRFKIDKKKRFKLTLEVFRDILQICLRVHGRDFNPLPTEEGIVSFLRDLGHNGVINSLNDVVVDQMHQPWRTFAALINRSLSGKTTGLDKLRLSRAQILWGMYHKKNVDYMELLWEDFTYQIDNKEFKKQEKTYYPRFTKVIIHHFLIQEKALSWRNRIGMHTSKDDYLINTLRFVFRKEASQKYGAVLPDCLTSPEVKESKAYKTYLGFATGAVPPKDARKFKKESPSKKDSVPVQADEEPVQKGKRIKRAAKKSSSTPTTGIVIKEPPVTTKTKGKRNEKVDVAHGKGIELLSDVALTDEALMKEVRNKSLRDFHKIHLGGSGTTAEEPPSAKITPTVASEGTGDKPGVPDVTENDSTESEFESWGNEEDDINDEDQQSKQDEESDDDDQENEESDQDKESEDDEKKSDEGDEEMDDTTNQFDDDVDTRLEEPTETATGIVQGEGIDAEMTEAQQGNENLETTQEQVVDDAHVTITTVPKKTEVPVTSSSCSSDLATKFLNFEDIPQTDAEIVSQLDVHVHHEVPRTEAPTLLTIPVSVIPESSPVFTNIPQSSHTFTPTPIQTTPTPPPTVETSNPLSNLPDFASSFLFNDRITTLEKEVAELKKDPLHTQVTSLVDSHLDTRLGEIREEFMNFLLESLMARIKEQVKDQLPQILPQEVSNLAQPVIETLIRESRDEVNLARSSSQPRTTYEAASTLTEFELKKILIDKMEKSESYLAAPEHRDCYDGLKKSYALDQDFFQFYDVYSLKHSREDKDKDEDPTAGSDRGLKKRKTSKDPKPTTASKRKDSTSGSSKGTKSQPTSSGKSVQTEEPVFEVADSDMPQDQGGNQDDNADEPRKETASRQDWFKKPAPPQEPTDPHWHEGKTVQEGPPQNWLMDLTASTSKDKSLKEFDELMSTPIDFSSFVLNRLKIDNLTQEILLGPAFKLLKGTHTNYAELEYDFEECYKALSEKLDWENPKGGDYPFDLSKPLPLVMSGRRQRVPVEYFINNDLKYLQGGVSTMTYTTSTTKTKAAKYDLLGIEDMVPNIWSLVKVAYDQYALWVTHVKVMRKHGYGYLEEIIVRRADNTLYKLKEGDFPRLRINDIEDMLILVAQNRLTNLLGEDVADFAIALKMFTRSLVIQKRVEDLQLGVESYQKKINVTRPDTTRPDLKKRHPYTPYKDP</sequence>
<feature type="region of interest" description="Disordered" evidence="1">
    <location>
        <begin position="836"/>
        <end position="963"/>
    </location>
</feature>
<feature type="compositionally biased region" description="Acidic residues" evidence="1">
    <location>
        <begin position="437"/>
        <end position="460"/>
    </location>
</feature>
<comment type="caution">
    <text evidence="2">The sequence shown here is derived from an EMBL/GenBank/DDBJ whole genome shotgun (WGS) entry which is preliminary data.</text>
</comment>
<protein>
    <submittedName>
        <fullName evidence="2">Uncharacterized protein</fullName>
    </submittedName>
</protein>
<organism evidence="2 3">
    <name type="scientific">Tanacetum coccineum</name>
    <dbReference type="NCBI Taxonomy" id="301880"/>
    <lineage>
        <taxon>Eukaryota</taxon>
        <taxon>Viridiplantae</taxon>
        <taxon>Streptophyta</taxon>
        <taxon>Embryophyta</taxon>
        <taxon>Tracheophyta</taxon>
        <taxon>Spermatophyta</taxon>
        <taxon>Magnoliopsida</taxon>
        <taxon>eudicotyledons</taxon>
        <taxon>Gunneridae</taxon>
        <taxon>Pentapetalae</taxon>
        <taxon>asterids</taxon>
        <taxon>campanulids</taxon>
        <taxon>Asterales</taxon>
        <taxon>Asteraceae</taxon>
        <taxon>Asteroideae</taxon>
        <taxon>Anthemideae</taxon>
        <taxon>Anthemidinae</taxon>
        <taxon>Tanacetum</taxon>
    </lineage>
</organism>
<feature type="compositionally biased region" description="Acidic residues" evidence="1">
    <location>
        <begin position="467"/>
        <end position="487"/>
    </location>
</feature>
<feature type="compositionally biased region" description="Basic and acidic residues" evidence="1">
    <location>
        <begin position="860"/>
        <end position="874"/>
    </location>
</feature>
<feature type="region of interest" description="Disordered" evidence="1">
    <location>
        <begin position="391"/>
        <end position="530"/>
    </location>
</feature>
<proteinExistence type="predicted"/>
<dbReference type="EMBL" id="BQNB010015680">
    <property type="protein sequence ID" value="GJT42848.1"/>
    <property type="molecule type" value="Genomic_DNA"/>
</dbReference>
<feature type="compositionally biased region" description="Acidic residues" evidence="1">
    <location>
        <begin position="494"/>
        <end position="510"/>
    </location>
</feature>
<feature type="compositionally biased region" description="Basic residues" evidence="1">
    <location>
        <begin position="327"/>
        <end position="336"/>
    </location>
</feature>
<feature type="compositionally biased region" description="Basic and acidic residues" evidence="1">
    <location>
        <begin position="836"/>
        <end position="845"/>
    </location>
</feature>
<feature type="region of interest" description="Disordered" evidence="1">
    <location>
        <begin position="1229"/>
        <end position="1249"/>
    </location>
</feature>
<reference evidence="2" key="2">
    <citation type="submission" date="2022-01" db="EMBL/GenBank/DDBJ databases">
        <authorList>
            <person name="Yamashiro T."/>
            <person name="Shiraishi A."/>
            <person name="Satake H."/>
            <person name="Nakayama K."/>
        </authorList>
    </citation>
    <scope>NUCLEOTIDE SEQUENCE</scope>
</reference>